<comment type="similarity">
    <text evidence="2">Belongs to the RmuC family.</text>
</comment>
<dbReference type="EMBL" id="PEWA01000038">
    <property type="protein sequence ID" value="PIU73330.1"/>
    <property type="molecule type" value="Genomic_DNA"/>
</dbReference>
<dbReference type="PANTHER" id="PTHR30563:SF0">
    <property type="entry name" value="DNA RECOMBINATION PROTEIN RMUC"/>
    <property type="match status" value="1"/>
</dbReference>
<reference evidence="7" key="1">
    <citation type="submission" date="2017-09" db="EMBL/GenBank/DDBJ databases">
        <title>Depth-based differentiation of microbial function through sediment-hosted aquifers and enrichment of novel symbionts in the deep terrestrial subsurface.</title>
        <authorList>
            <person name="Probst A.J."/>
            <person name="Ladd B."/>
            <person name="Jarett J.K."/>
            <person name="Geller-Mcgrath D.E."/>
            <person name="Sieber C.M.K."/>
            <person name="Emerson J.B."/>
            <person name="Anantharaman K."/>
            <person name="Thomas B.C."/>
            <person name="Malmstrom R."/>
            <person name="Stieglmeier M."/>
            <person name="Klingl A."/>
            <person name="Woyke T."/>
            <person name="Ryan C.M."/>
            <person name="Banfield J.F."/>
        </authorList>
    </citation>
    <scope>NUCLEOTIDE SEQUENCE [LARGE SCALE GENOMIC DNA]</scope>
</reference>
<protein>
    <recommendedName>
        <fullName evidence="8">DNA recombination protein RmuC</fullName>
    </recommendedName>
</protein>
<name>A0A2M7ARV8_9BACT</name>
<evidence type="ECO:0000256" key="3">
    <source>
        <dbReference type="ARBA" id="ARBA00023054"/>
    </source>
</evidence>
<keyword evidence="3 5" id="KW-0175">Coiled coil</keyword>
<evidence type="ECO:0000313" key="7">
    <source>
        <dbReference type="Proteomes" id="UP000231407"/>
    </source>
</evidence>
<evidence type="ECO:0000313" key="6">
    <source>
        <dbReference type="EMBL" id="PIU73330.1"/>
    </source>
</evidence>
<evidence type="ECO:0000256" key="4">
    <source>
        <dbReference type="ARBA" id="ARBA00023172"/>
    </source>
</evidence>
<dbReference type="PANTHER" id="PTHR30563">
    <property type="entry name" value="DNA RECOMBINATION PROTEIN RMUC"/>
    <property type="match status" value="1"/>
</dbReference>
<evidence type="ECO:0000256" key="2">
    <source>
        <dbReference type="ARBA" id="ARBA00009840"/>
    </source>
</evidence>
<dbReference type="InterPro" id="IPR003798">
    <property type="entry name" value="DNA_recombination_RmuC"/>
</dbReference>
<dbReference type="Proteomes" id="UP000231407">
    <property type="component" value="Unassembled WGS sequence"/>
</dbReference>
<dbReference type="Pfam" id="PF02646">
    <property type="entry name" value="RmuC"/>
    <property type="match status" value="1"/>
</dbReference>
<feature type="coiled-coil region" evidence="5">
    <location>
        <begin position="61"/>
        <end position="88"/>
    </location>
</feature>
<gene>
    <name evidence="6" type="ORF">COS78_02865</name>
</gene>
<evidence type="ECO:0000256" key="5">
    <source>
        <dbReference type="SAM" id="Coils"/>
    </source>
</evidence>
<accession>A0A2M7ARV8</accession>
<organism evidence="6 7">
    <name type="scientific">Candidatus Shapirobacteria bacterium CG06_land_8_20_14_3_00_40_12</name>
    <dbReference type="NCBI Taxonomy" id="1974881"/>
    <lineage>
        <taxon>Bacteria</taxon>
        <taxon>Candidatus Shapironibacteriota</taxon>
    </lineage>
</organism>
<sequence length="344" mass="39475">MTFAYILLVLILLSIFYFIYLQKKSPSSQIDPKTIDTIVSLANDKLSNSQKLIQTDLAGKKDAIESLLKRLTTDLDKNQKKLESAEAQRIGNFESLKESLESYKKITSELSASTEGLKKVLSNNQLRGAFGEKVAEDLLKQSGFVIGTDYSKQESEGSSRPDFTLFLPDKTKVNIDSKFPYSNIIKMSETTDSAQKTQYLKLFEQDIKKKIAEVSTRDYIDPESNTVDFVVVFIPNEMIFSFIYEKFPDILEEAFNKKVIFAGPFSFTAILRMIRQAYENFRYQKNVQAIITQIKIFEKEFNRYNEEFSKIGDKIDSLAKQYDSVNTTRTRALLRVTDKISLRP</sequence>
<comment type="caution">
    <text evidence="6">The sequence shown here is derived from an EMBL/GenBank/DDBJ whole genome shotgun (WGS) entry which is preliminary data.</text>
</comment>
<evidence type="ECO:0008006" key="8">
    <source>
        <dbReference type="Google" id="ProtNLM"/>
    </source>
</evidence>
<proteinExistence type="inferred from homology"/>
<keyword evidence="4" id="KW-0233">DNA recombination</keyword>
<dbReference type="AlphaFoldDB" id="A0A2M7ARV8"/>
<comment type="function">
    <text evidence="1">Involved in DNA recombination.</text>
</comment>
<dbReference type="GO" id="GO:0006310">
    <property type="term" value="P:DNA recombination"/>
    <property type="evidence" value="ECO:0007669"/>
    <property type="project" value="UniProtKB-KW"/>
</dbReference>
<evidence type="ECO:0000256" key="1">
    <source>
        <dbReference type="ARBA" id="ARBA00003416"/>
    </source>
</evidence>